<comment type="caution">
    <text evidence="1">The sequence shown here is derived from an EMBL/GenBank/DDBJ whole genome shotgun (WGS) entry which is preliminary data.</text>
</comment>
<dbReference type="RefSeq" id="WP_006864959.1">
    <property type="nucleotide sequence ID" value="NZ_BAHE01000002.1"/>
</dbReference>
<accession>K6VR41</accession>
<keyword evidence="2" id="KW-1185">Reference proteome</keyword>
<dbReference type="Proteomes" id="UP000035058">
    <property type="component" value="Unassembled WGS sequence"/>
</dbReference>
<evidence type="ECO:0000313" key="2">
    <source>
        <dbReference type="Proteomes" id="UP000035058"/>
    </source>
</evidence>
<dbReference type="InterPro" id="IPR036271">
    <property type="entry name" value="Tet_transcr_reg_TetR-rel_C_sf"/>
</dbReference>
<sequence length="91" mass="9237">MATSAIEEFGFSRLEAIYRQCITDAQNSGEIDSAADAHALAACFVAVTRGMEVLANGGVDRTELTAIAVTSLAAPPVTCDDVEGSGASAVS</sequence>
<evidence type="ECO:0008006" key="3">
    <source>
        <dbReference type="Google" id="ProtNLM"/>
    </source>
</evidence>
<protein>
    <recommendedName>
        <fullName evidence="3">TetR family transcriptional regulator</fullName>
    </recommendedName>
</protein>
<proteinExistence type="predicted"/>
<organism evidence="1 2">
    <name type="scientific">Gordonia namibiensis NBRC 108229</name>
    <dbReference type="NCBI Taxonomy" id="1208314"/>
    <lineage>
        <taxon>Bacteria</taxon>
        <taxon>Bacillati</taxon>
        <taxon>Actinomycetota</taxon>
        <taxon>Actinomycetes</taxon>
        <taxon>Mycobacteriales</taxon>
        <taxon>Gordoniaceae</taxon>
        <taxon>Gordonia</taxon>
    </lineage>
</organism>
<dbReference type="SUPFAM" id="SSF48498">
    <property type="entry name" value="Tetracyclin repressor-like, C-terminal domain"/>
    <property type="match status" value="1"/>
</dbReference>
<name>K6VR41_9ACTN</name>
<gene>
    <name evidence="1" type="ORF">GONAM_02_02010</name>
</gene>
<reference evidence="1 2" key="1">
    <citation type="submission" date="2012-08" db="EMBL/GenBank/DDBJ databases">
        <title>Whole genome shotgun sequence of Gordonia namibiensis NBRC 108229.</title>
        <authorList>
            <person name="Isaki-Nakamura S."/>
            <person name="Hosoyama A."/>
            <person name="Tsuchikane K."/>
            <person name="Katsumata H."/>
            <person name="Baba S."/>
            <person name="Yamazaki S."/>
            <person name="Fujita N."/>
        </authorList>
    </citation>
    <scope>NUCLEOTIDE SEQUENCE [LARGE SCALE GENOMIC DNA]</scope>
    <source>
        <strain evidence="1 2">NBRC 108229</strain>
    </source>
</reference>
<dbReference type="AlphaFoldDB" id="K6VR41"/>
<dbReference type="Gene3D" id="1.10.357.10">
    <property type="entry name" value="Tetracycline Repressor, domain 2"/>
    <property type="match status" value="1"/>
</dbReference>
<dbReference type="EMBL" id="BAHE01000002">
    <property type="protein sequence ID" value="GAB98678.1"/>
    <property type="molecule type" value="Genomic_DNA"/>
</dbReference>
<evidence type="ECO:0000313" key="1">
    <source>
        <dbReference type="EMBL" id="GAB98678.1"/>
    </source>
</evidence>